<organism evidence="15 16">
    <name type="scientific">Oryza meyeriana var. granulata</name>
    <dbReference type="NCBI Taxonomy" id="110450"/>
    <lineage>
        <taxon>Eukaryota</taxon>
        <taxon>Viridiplantae</taxon>
        <taxon>Streptophyta</taxon>
        <taxon>Embryophyta</taxon>
        <taxon>Tracheophyta</taxon>
        <taxon>Spermatophyta</taxon>
        <taxon>Magnoliopsida</taxon>
        <taxon>Liliopsida</taxon>
        <taxon>Poales</taxon>
        <taxon>Poaceae</taxon>
        <taxon>BOP clade</taxon>
        <taxon>Oryzoideae</taxon>
        <taxon>Oryzeae</taxon>
        <taxon>Oryzinae</taxon>
        <taxon>Oryza</taxon>
        <taxon>Oryza meyeriana</taxon>
    </lineage>
</organism>
<evidence type="ECO:0000256" key="11">
    <source>
        <dbReference type="ARBA" id="ARBA00022989"/>
    </source>
</evidence>
<dbReference type="Pfam" id="PF13639">
    <property type="entry name" value="zf-RING_2"/>
    <property type="match status" value="1"/>
</dbReference>
<evidence type="ECO:0000256" key="7">
    <source>
        <dbReference type="ARBA" id="ARBA00022723"/>
    </source>
</evidence>
<evidence type="ECO:0000256" key="5">
    <source>
        <dbReference type="ARBA" id="ARBA00022679"/>
    </source>
</evidence>
<dbReference type="SMART" id="SM00184">
    <property type="entry name" value="RING"/>
    <property type="match status" value="1"/>
</dbReference>
<evidence type="ECO:0000259" key="14">
    <source>
        <dbReference type="PROSITE" id="PS50089"/>
    </source>
</evidence>
<dbReference type="InterPro" id="IPR013083">
    <property type="entry name" value="Znf_RING/FYVE/PHD"/>
</dbReference>
<evidence type="ECO:0000256" key="12">
    <source>
        <dbReference type="ARBA" id="ARBA00023136"/>
    </source>
</evidence>
<keyword evidence="11" id="KW-1133">Transmembrane helix</keyword>
<comment type="subcellular location">
    <subcellularLocation>
        <location evidence="2">Membrane</location>
        <topology evidence="2">Single-pass membrane protein</topology>
    </subcellularLocation>
</comment>
<keyword evidence="10" id="KW-0862">Zinc</keyword>
<keyword evidence="8 13" id="KW-0863">Zinc-finger</keyword>
<comment type="caution">
    <text evidence="15">The sequence shown here is derived from an EMBL/GenBank/DDBJ whole genome shotgun (WGS) entry which is preliminary data.</text>
</comment>
<dbReference type="EMBL" id="SPHZ02000001">
    <property type="protein sequence ID" value="KAF0934473.1"/>
    <property type="molecule type" value="Genomic_DNA"/>
</dbReference>
<dbReference type="AlphaFoldDB" id="A0A6G1FCB4"/>
<evidence type="ECO:0000256" key="4">
    <source>
        <dbReference type="ARBA" id="ARBA00012483"/>
    </source>
</evidence>
<evidence type="ECO:0000256" key="6">
    <source>
        <dbReference type="ARBA" id="ARBA00022692"/>
    </source>
</evidence>
<reference evidence="15 16" key="1">
    <citation type="submission" date="2019-11" db="EMBL/GenBank/DDBJ databases">
        <title>Whole genome sequence of Oryza granulata.</title>
        <authorList>
            <person name="Li W."/>
        </authorList>
    </citation>
    <scope>NUCLEOTIDE SEQUENCE [LARGE SCALE GENOMIC DNA]</scope>
    <source>
        <strain evidence="16">cv. Menghai</strain>
        <tissue evidence="15">Leaf</tissue>
    </source>
</reference>
<keyword evidence="5" id="KW-0808">Transferase</keyword>
<keyword evidence="9" id="KW-0833">Ubl conjugation pathway</keyword>
<evidence type="ECO:0000256" key="10">
    <source>
        <dbReference type="ARBA" id="ARBA00022833"/>
    </source>
</evidence>
<protein>
    <recommendedName>
        <fullName evidence="4">RING-type E3 ubiquitin transferase</fullName>
        <ecNumber evidence="4">2.3.2.27</ecNumber>
    </recommendedName>
</protein>
<evidence type="ECO:0000313" key="16">
    <source>
        <dbReference type="Proteomes" id="UP000479710"/>
    </source>
</evidence>
<dbReference type="Gene3D" id="3.30.40.10">
    <property type="entry name" value="Zinc/RING finger domain, C3HC4 (zinc finger)"/>
    <property type="match status" value="1"/>
</dbReference>
<dbReference type="PANTHER" id="PTHR46913">
    <property type="entry name" value="RING-H2 FINGER PROTEIN ATL16"/>
    <property type="match status" value="1"/>
</dbReference>
<evidence type="ECO:0000256" key="3">
    <source>
        <dbReference type="ARBA" id="ARBA00004906"/>
    </source>
</evidence>
<dbReference type="GO" id="GO:0016020">
    <property type="term" value="C:membrane"/>
    <property type="evidence" value="ECO:0007669"/>
    <property type="project" value="UniProtKB-SubCell"/>
</dbReference>
<dbReference type="Proteomes" id="UP000479710">
    <property type="component" value="Unassembled WGS sequence"/>
</dbReference>
<dbReference type="InterPro" id="IPR044600">
    <property type="entry name" value="ATL1/ATL16-like"/>
</dbReference>
<gene>
    <name evidence="15" type="ORF">E2562_025550</name>
</gene>
<dbReference type="PANTHER" id="PTHR46913:SF1">
    <property type="entry name" value="RING-H2 FINGER PROTEIN ATL16"/>
    <property type="match status" value="1"/>
</dbReference>
<evidence type="ECO:0000256" key="2">
    <source>
        <dbReference type="ARBA" id="ARBA00004167"/>
    </source>
</evidence>
<dbReference type="SUPFAM" id="SSF57850">
    <property type="entry name" value="RING/U-box"/>
    <property type="match status" value="1"/>
</dbReference>
<dbReference type="EC" id="2.3.2.27" evidence="4"/>
<evidence type="ECO:0000256" key="1">
    <source>
        <dbReference type="ARBA" id="ARBA00000900"/>
    </source>
</evidence>
<keyword evidence="7" id="KW-0479">Metal-binding</keyword>
<name>A0A6G1FCB4_9ORYZ</name>
<dbReference type="OrthoDB" id="8062037at2759"/>
<sequence>MSWPCRRLDGTYTMNTSGQHTRRVVGTETVGAECGLTAAAIDDALPASAYECPLGGDSNAEVCSVCLEDVRGGETVRRLPACRHLYHAACIDAWLRSHTTCPLCRSDLSPRRGATASGRGHG</sequence>
<dbReference type="GO" id="GO:0008270">
    <property type="term" value="F:zinc ion binding"/>
    <property type="evidence" value="ECO:0007669"/>
    <property type="project" value="UniProtKB-KW"/>
</dbReference>
<evidence type="ECO:0000313" key="15">
    <source>
        <dbReference type="EMBL" id="KAF0934473.1"/>
    </source>
</evidence>
<dbReference type="InterPro" id="IPR001841">
    <property type="entry name" value="Znf_RING"/>
</dbReference>
<dbReference type="GO" id="GO:0061630">
    <property type="term" value="F:ubiquitin protein ligase activity"/>
    <property type="evidence" value="ECO:0007669"/>
    <property type="project" value="UniProtKB-EC"/>
</dbReference>
<feature type="domain" description="RING-type" evidence="14">
    <location>
        <begin position="63"/>
        <end position="105"/>
    </location>
</feature>
<keyword evidence="12" id="KW-0472">Membrane</keyword>
<accession>A0A6G1FCB4</accession>
<comment type="catalytic activity">
    <reaction evidence="1">
        <text>S-ubiquitinyl-[E2 ubiquitin-conjugating enzyme]-L-cysteine + [acceptor protein]-L-lysine = [E2 ubiquitin-conjugating enzyme]-L-cysteine + N(6)-ubiquitinyl-[acceptor protein]-L-lysine.</text>
        <dbReference type="EC" id="2.3.2.27"/>
    </reaction>
</comment>
<proteinExistence type="predicted"/>
<evidence type="ECO:0000256" key="13">
    <source>
        <dbReference type="PROSITE-ProRule" id="PRU00175"/>
    </source>
</evidence>
<keyword evidence="6" id="KW-0812">Transmembrane</keyword>
<comment type="pathway">
    <text evidence="3">Protein modification; protein ubiquitination.</text>
</comment>
<keyword evidence="16" id="KW-1185">Reference proteome</keyword>
<evidence type="ECO:0000256" key="9">
    <source>
        <dbReference type="ARBA" id="ARBA00022786"/>
    </source>
</evidence>
<evidence type="ECO:0000256" key="8">
    <source>
        <dbReference type="ARBA" id="ARBA00022771"/>
    </source>
</evidence>
<dbReference type="PROSITE" id="PS50089">
    <property type="entry name" value="ZF_RING_2"/>
    <property type="match status" value="1"/>
</dbReference>
<dbReference type="GO" id="GO:0016567">
    <property type="term" value="P:protein ubiquitination"/>
    <property type="evidence" value="ECO:0007669"/>
    <property type="project" value="InterPro"/>
</dbReference>